<dbReference type="InterPro" id="IPR036179">
    <property type="entry name" value="Ig-like_dom_sf"/>
</dbReference>
<dbReference type="Gene3D" id="2.60.40.10">
    <property type="entry name" value="Immunoglobulins"/>
    <property type="match status" value="1"/>
</dbReference>
<dbReference type="PANTHER" id="PTHR10075">
    <property type="entry name" value="BASIGIN RELATED"/>
    <property type="match status" value="1"/>
</dbReference>
<dbReference type="InterPro" id="IPR003598">
    <property type="entry name" value="Ig_sub2"/>
</dbReference>
<organism evidence="3 4">
    <name type="scientific">Pleuronectes platessa</name>
    <name type="common">European plaice</name>
    <dbReference type="NCBI Taxonomy" id="8262"/>
    <lineage>
        <taxon>Eukaryota</taxon>
        <taxon>Metazoa</taxon>
        <taxon>Chordata</taxon>
        <taxon>Craniata</taxon>
        <taxon>Vertebrata</taxon>
        <taxon>Euteleostomi</taxon>
        <taxon>Actinopterygii</taxon>
        <taxon>Neopterygii</taxon>
        <taxon>Teleostei</taxon>
        <taxon>Neoteleostei</taxon>
        <taxon>Acanthomorphata</taxon>
        <taxon>Carangaria</taxon>
        <taxon>Pleuronectiformes</taxon>
        <taxon>Pleuronectoidei</taxon>
        <taxon>Pleuronectidae</taxon>
        <taxon>Pleuronectes</taxon>
    </lineage>
</organism>
<name>A0A9N7VUU5_PLEPL</name>
<dbReference type="GO" id="GO:0007156">
    <property type="term" value="P:homophilic cell adhesion via plasma membrane adhesion molecules"/>
    <property type="evidence" value="ECO:0007669"/>
    <property type="project" value="TreeGrafter"/>
</dbReference>
<dbReference type="InterPro" id="IPR003599">
    <property type="entry name" value="Ig_sub"/>
</dbReference>
<proteinExistence type="predicted"/>
<gene>
    <name evidence="3" type="ORF">PLEPLA_LOCUS43429</name>
</gene>
<protein>
    <recommendedName>
        <fullName evidence="2">Ig-like domain-containing protein</fullName>
    </recommendedName>
</protein>
<dbReference type="GO" id="GO:0030424">
    <property type="term" value="C:axon"/>
    <property type="evidence" value="ECO:0007669"/>
    <property type="project" value="TreeGrafter"/>
</dbReference>
<evidence type="ECO:0000313" key="4">
    <source>
        <dbReference type="Proteomes" id="UP001153269"/>
    </source>
</evidence>
<dbReference type="Pfam" id="PF07679">
    <property type="entry name" value="I-set"/>
    <property type="match status" value="1"/>
</dbReference>
<dbReference type="SMART" id="SM00408">
    <property type="entry name" value="IGc2"/>
    <property type="match status" value="1"/>
</dbReference>
<reference evidence="3" key="1">
    <citation type="submission" date="2020-03" db="EMBL/GenBank/DDBJ databases">
        <authorList>
            <person name="Weist P."/>
        </authorList>
    </citation>
    <scope>NUCLEOTIDE SEQUENCE</scope>
</reference>
<dbReference type="InterPro" id="IPR007110">
    <property type="entry name" value="Ig-like_dom"/>
</dbReference>
<accession>A0A9N7VUU5</accession>
<dbReference type="InterPro" id="IPR013783">
    <property type="entry name" value="Ig-like_fold"/>
</dbReference>
<dbReference type="AlphaFoldDB" id="A0A9N7VUU5"/>
<dbReference type="CDD" id="cd05738">
    <property type="entry name" value="IgI_2_RPTP_IIa_LAR_like"/>
    <property type="match status" value="1"/>
</dbReference>
<feature type="domain" description="Ig-like" evidence="2">
    <location>
        <begin position="39"/>
        <end position="128"/>
    </location>
</feature>
<dbReference type="SUPFAM" id="SSF48726">
    <property type="entry name" value="Immunoglobulin"/>
    <property type="match status" value="1"/>
</dbReference>
<dbReference type="EMBL" id="CADEAL010004265">
    <property type="protein sequence ID" value="CAB1455648.1"/>
    <property type="molecule type" value="Genomic_DNA"/>
</dbReference>
<evidence type="ECO:0000256" key="1">
    <source>
        <dbReference type="ARBA" id="ARBA00023319"/>
    </source>
</evidence>
<evidence type="ECO:0000313" key="3">
    <source>
        <dbReference type="EMBL" id="CAB1455648.1"/>
    </source>
</evidence>
<dbReference type="PROSITE" id="PS50835">
    <property type="entry name" value="IG_LIKE"/>
    <property type="match status" value="1"/>
</dbReference>
<dbReference type="InterPro" id="IPR013098">
    <property type="entry name" value="Ig_I-set"/>
</dbReference>
<dbReference type="GO" id="GO:0007411">
    <property type="term" value="P:axon guidance"/>
    <property type="evidence" value="ECO:0007669"/>
    <property type="project" value="TreeGrafter"/>
</dbReference>
<dbReference type="GO" id="GO:0070593">
    <property type="term" value="P:dendrite self-avoidance"/>
    <property type="evidence" value="ECO:0007669"/>
    <property type="project" value="TreeGrafter"/>
</dbReference>
<dbReference type="GO" id="GO:0005886">
    <property type="term" value="C:plasma membrane"/>
    <property type="evidence" value="ECO:0007669"/>
    <property type="project" value="TreeGrafter"/>
</dbReference>
<dbReference type="GO" id="GO:0098632">
    <property type="term" value="F:cell-cell adhesion mediator activity"/>
    <property type="evidence" value="ECO:0007669"/>
    <property type="project" value="TreeGrafter"/>
</dbReference>
<dbReference type="FunFam" id="2.60.40.10:FF:000015">
    <property type="entry name" value="receptor-type tyrosine-protein phosphatase delta isoform X2"/>
    <property type="match status" value="1"/>
</dbReference>
<keyword evidence="1" id="KW-0393">Immunoglobulin domain</keyword>
<sequence length="136" mass="15078">MALVQEAEELLAAYWEQVASLEGSIKLSLRKDQIPHGFPTIDMGPQLKVVERTRTATMLCAASGKPDPEIYWFKDFLPVDISSSNGRIKQLRSGALQIENSEEADQGKYECVAVNSAGTRYSAPANLYVRGHHLQQ</sequence>
<dbReference type="PANTHER" id="PTHR10075:SF103">
    <property type="entry name" value="ROUNDABOUT HOMOLOG 4"/>
    <property type="match status" value="1"/>
</dbReference>
<dbReference type="SMART" id="SM00409">
    <property type="entry name" value="IG"/>
    <property type="match status" value="1"/>
</dbReference>
<comment type="caution">
    <text evidence="3">The sequence shown here is derived from an EMBL/GenBank/DDBJ whole genome shotgun (WGS) entry which is preliminary data.</text>
</comment>
<keyword evidence="4" id="KW-1185">Reference proteome</keyword>
<evidence type="ECO:0000259" key="2">
    <source>
        <dbReference type="PROSITE" id="PS50835"/>
    </source>
</evidence>
<dbReference type="Proteomes" id="UP001153269">
    <property type="component" value="Unassembled WGS sequence"/>
</dbReference>